<accession>A0A9W9FSS0</accession>
<protein>
    <submittedName>
        <fullName evidence="2">FAD dependent oxidoreductase</fullName>
    </submittedName>
</protein>
<dbReference type="RefSeq" id="XP_056514740.1">
    <property type="nucleotide sequence ID" value="XM_056653673.1"/>
</dbReference>
<evidence type="ECO:0000313" key="2">
    <source>
        <dbReference type="EMBL" id="KAJ5105744.1"/>
    </source>
</evidence>
<dbReference type="Proteomes" id="UP001141434">
    <property type="component" value="Unassembled WGS sequence"/>
</dbReference>
<evidence type="ECO:0000313" key="3">
    <source>
        <dbReference type="Proteomes" id="UP001141434"/>
    </source>
</evidence>
<evidence type="ECO:0000256" key="1">
    <source>
        <dbReference type="SAM" id="MobiDB-lite"/>
    </source>
</evidence>
<dbReference type="EMBL" id="JAPMSZ010000004">
    <property type="protein sequence ID" value="KAJ5105744.1"/>
    <property type="molecule type" value="Genomic_DNA"/>
</dbReference>
<reference evidence="2" key="2">
    <citation type="journal article" date="2023" name="IMA Fungus">
        <title>Comparative genomic study of the Penicillium genus elucidates a diverse pangenome and 15 lateral gene transfer events.</title>
        <authorList>
            <person name="Petersen C."/>
            <person name="Sorensen T."/>
            <person name="Nielsen M.R."/>
            <person name="Sondergaard T.E."/>
            <person name="Sorensen J.L."/>
            <person name="Fitzpatrick D.A."/>
            <person name="Frisvad J.C."/>
            <person name="Nielsen K.L."/>
        </authorList>
    </citation>
    <scope>NUCLEOTIDE SEQUENCE</scope>
    <source>
        <strain evidence="2">IBT 34128</strain>
    </source>
</reference>
<proteinExistence type="predicted"/>
<keyword evidence="3" id="KW-1185">Reference proteome</keyword>
<dbReference type="GeneID" id="81392841"/>
<feature type="region of interest" description="Disordered" evidence="1">
    <location>
        <begin position="1"/>
        <end position="63"/>
    </location>
</feature>
<organism evidence="2 3">
    <name type="scientific">Penicillium alfredii</name>
    <dbReference type="NCBI Taxonomy" id="1506179"/>
    <lineage>
        <taxon>Eukaryota</taxon>
        <taxon>Fungi</taxon>
        <taxon>Dikarya</taxon>
        <taxon>Ascomycota</taxon>
        <taxon>Pezizomycotina</taxon>
        <taxon>Eurotiomycetes</taxon>
        <taxon>Eurotiomycetidae</taxon>
        <taxon>Eurotiales</taxon>
        <taxon>Aspergillaceae</taxon>
        <taxon>Penicillium</taxon>
    </lineage>
</organism>
<gene>
    <name evidence="2" type="ORF">NUU61_003091</name>
</gene>
<dbReference type="OrthoDB" id="4504900at2759"/>
<feature type="compositionally biased region" description="Basic and acidic residues" evidence="1">
    <location>
        <begin position="43"/>
        <end position="53"/>
    </location>
</feature>
<sequence>MGQSSTEGTTSSINHPTAAVYGGASAHPTAANNVGGGAGWGDRSPHKGGRDGHGQINEGLGHITAHNARSTAGEFLGLQDQKTRAENKFLSRADLAAANVKPMTESGEPTCASEDHTFMGHWPGGSNTLPGWDTVKNVFDG</sequence>
<feature type="compositionally biased region" description="Polar residues" evidence="1">
    <location>
        <begin position="1"/>
        <end position="15"/>
    </location>
</feature>
<reference evidence="2" key="1">
    <citation type="submission" date="2022-11" db="EMBL/GenBank/DDBJ databases">
        <authorList>
            <person name="Petersen C."/>
        </authorList>
    </citation>
    <scope>NUCLEOTIDE SEQUENCE</scope>
    <source>
        <strain evidence="2">IBT 34128</strain>
    </source>
</reference>
<dbReference type="AlphaFoldDB" id="A0A9W9FSS0"/>
<name>A0A9W9FSS0_9EURO</name>
<comment type="caution">
    <text evidence="2">The sequence shown here is derived from an EMBL/GenBank/DDBJ whole genome shotgun (WGS) entry which is preliminary data.</text>
</comment>